<dbReference type="InterPro" id="IPR045275">
    <property type="entry name" value="MscS_archaea/bacteria_type"/>
</dbReference>
<sequence length="171" mass="17980">MKRFFNSIYETTGIINDPGQRSIASGVTALVVEGLLVFTALGTFGVDTSPLIAAAGVTGATIGFACKDFGANFVASIALSGQQVLRTGNKVAIGVGPTKVSGTVIHWDTRYIYLRNDEKAVVCVPNNVVLNSIVTWKDPNPGTPFTAEAAALAKDKKEWTTATSSAEPPKF</sequence>
<evidence type="ECO:0000259" key="1">
    <source>
        <dbReference type="Pfam" id="PF00924"/>
    </source>
</evidence>
<dbReference type="EMBL" id="JAFJZO010000036">
    <property type="protein sequence ID" value="KAG5490732.1"/>
    <property type="molecule type" value="Genomic_DNA"/>
</dbReference>
<dbReference type="Proteomes" id="UP000674318">
    <property type="component" value="Unassembled WGS sequence"/>
</dbReference>
<proteinExistence type="predicted"/>
<feature type="domain" description="Mechanosensitive ion channel MscS" evidence="1">
    <location>
        <begin position="71"/>
        <end position="134"/>
    </location>
</feature>
<dbReference type="InterPro" id="IPR006685">
    <property type="entry name" value="MscS_channel_2nd"/>
</dbReference>
<dbReference type="InterPro" id="IPR010920">
    <property type="entry name" value="LSM_dom_sf"/>
</dbReference>
<dbReference type="PANTHER" id="PTHR30221">
    <property type="entry name" value="SMALL-CONDUCTANCE MECHANOSENSITIVE CHANNEL"/>
    <property type="match status" value="1"/>
</dbReference>
<dbReference type="GO" id="GO:0008381">
    <property type="term" value="F:mechanosensitive monoatomic ion channel activity"/>
    <property type="evidence" value="ECO:0007669"/>
    <property type="project" value="InterPro"/>
</dbReference>
<dbReference type="SUPFAM" id="SSF50182">
    <property type="entry name" value="Sm-like ribonucleoproteins"/>
    <property type="match status" value="1"/>
</dbReference>
<evidence type="ECO:0000313" key="2">
    <source>
        <dbReference type="EMBL" id="KAG5490732.1"/>
    </source>
</evidence>
<organism evidence="2 3">
    <name type="scientific">Porcisia hertigi</name>
    <dbReference type="NCBI Taxonomy" id="2761500"/>
    <lineage>
        <taxon>Eukaryota</taxon>
        <taxon>Discoba</taxon>
        <taxon>Euglenozoa</taxon>
        <taxon>Kinetoplastea</taxon>
        <taxon>Metakinetoplastina</taxon>
        <taxon>Trypanosomatida</taxon>
        <taxon>Trypanosomatidae</taxon>
        <taxon>Leishmaniinae</taxon>
        <taxon>Porcisia</taxon>
    </lineage>
</organism>
<dbReference type="GeneID" id="94286980"/>
<name>A0A836KYQ2_9TRYP</name>
<accession>A0A836KYQ2</accession>
<evidence type="ECO:0000313" key="3">
    <source>
        <dbReference type="Proteomes" id="UP000674318"/>
    </source>
</evidence>
<dbReference type="OrthoDB" id="10036188at2759"/>
<dbReference type="AlphaFoldDB" id="A0A836KYQ2"/>
<dbReference type="RefSeq" id="XP_067753060.1">
    <property type="nucleotide sequence ID" value="XM_067896903.1"/>
</dbReference>
<reference evidence="2 3" key="1">
    <citation type="submission" date="2021-02" db="EMBL/GenBank/DDBJ databases">
        <title>Porcisia hertigi Genome sequencing and assembly.</title>
        <authorList>
            <person name="Almutairi H."/>
            <person name="Gatherer D."/>
        </authorList>
    </citation>
    <scope>NUCLEOTIDE SEQUENCE [LARGE SCALE GENOMIC DNA]</scope>
    <source>
        <strain evidence="2 3">C119</strain>
    </source>
</reference>
<protein>
    <recommendedName>
        <fullName evidence="1">Mechanosensitive ion channel MscS domain-containing protein</fullName>
    </recommendedName>
</protein>
<dbReference type="PANTHER" id="PTHR30221:SF1">
    <property type="entry name" value="SMALL-CONDUCTANCE MECHANOSENSITIVE CHANNEL"/>
    <property type="match status" value="1"/>
</dbReference>
<dbReference type="SUPFAM" id="SSF82861">
    <property type="entry name" value="Mechanosensitive channel protein MscS (YggB), transmembrane region"/>
    <property type="match status" value="1"/>
</dbReference>
<dbReference type="GO" id="GO:0016020">
    <property type="term" value="C:membrane"/>
    <property type="evidence" value="ECO:0007669"/>
    <property type="project" value="InterPro"/>
</dbReference>
<gene>
    <name evidence="2" type="ORF">JKF63_00854</name>
</gene>
<dbReference type="Pfam" id="PF00924">
    <property type="entry name" value="MS_channel_2nd"/>
    <property type="match status" value="1"/>
</dbReference>
<keyword evidence="3" id="KW-1185">Reference proteome</keyword>
<dbReference type="KEGG" id="phet:94286980"/>
<dbReference type="Gene3D" id="1.10.287.1260">
    <property type="match status" value="1"/>
</dbReference>
<dbReference type="InterPro" id="IPR011014">
    <property type="entry name" value="MscS_channel_TM-2"/>
</dbReference>
<comment type="caution">
    <text evidence="2">The sequence shown here is derived from an EMBL/GenBank/DDBJ whole genome shotgun (WGS) entry which is preliminary data.</text>
</comment>